<accession>A0ABR6KGF3</accession>
<name>A0ABR6KGF3_9BACT</name>
<dbReference type="Proteomes" id="UP000533637">
    <property type="component" value="Unassembled WGS sequence"/>
</dbReference>
<dbReference type="RefSeq" id="WP_229801024.1">
    <property type="nucleotide sequence ID" value="NZ_BMPB01000006.1"/>
</dbReference>
<evidence type="ECO:0000313" key="7">
    <source>
        <dbReference type="EMBL" id="MBB4620434.1"/>
    </source>
</evidence>
<dbReference type="EMBL" id="JACHOC010000001">
    <property type="protein sequence ID" value="MBB4620434.1"/>
    <property type="molecule type" value="Genomic_DNA"/>
</dbReference>
<feature type="transmembrane region" description="Helical" evidence="6">
    <location>
        <begin position="399"/>
        <end position="417"/>
    </location>
</feature>
<keyword evidence="5 6" id="KW-0472">Membrane</keyword>
<sequence length="654" mass="73895">MLKIKRLYTFMLQTFLPLFIMTFGICLFIVLMQFLWRYIDDMVGKGLGIPVLGEMFFYAGLSLFPMALPLAILLASLMTFGNLGERLELLAMKSAGVSLIHIMRPLIITMGLISIGAFFFQNNVMPVAQVKLYTLLYSMRQKSPELDIPEGVFYGEITGYNVYVKEKDKTGLLKDVMIYDYSKGFNKTSVIVADSGRLKTSADKLFLVLSLFNGESFENMENQSGSSSKKTAVPYRRETFENKEILIEFDANFSRSDESLMANQYMGKQLNDLQTSIDSMSVRLDSIKALNAKNVYDMSYKRTFSKSKKESVLQEEPGAAVVASTNNTDSLTKKSDEPVKVINFDSLYLAETPSGQAALLVRAKSNIESVKADYYFKAATQGDEAYKLRRHLTEWHKKFTLSFACIVFFFIGAPLGAIIRKGGLGMPVVISVILFIFYYIVDNIGFKMARDGIWPAWEGMWLSSAVLAPLGIFLTYKAVNDSVILNADTYLNALKNFIGKRAGRKVEKKEVIIFTPDYAGLLPRLDKLAENCVVYLKNHKRWLNYFTFWKQGGKDHTAEQLAAEMEGIIEELGNSDQNLILNKLMDYPVIGGYNQRNTHFKGKIGLALGIFFPVGLPIYLLATYQRKLLRHDIQVVQKTSQELEDMISNLETKN</sequence>
<evidence type="ECO:0000256" key="4">
    <source>
        <dbReference type="ARBA" id="ARBA00022989"/>
    </source>
</evidence>
<comment type="subcellular location">
    <subcellularLocation>
        <location evidence="1">Cell membrane</location>
        <topology evidence="1">Multi-pass membrane protein</topology>
    </subcellularLocation>
</comment>
<protein>
    <submittedName>
        <fullName evidence="7">Lipopolysaccharide export system permease protein</fullName>
    </submittedName>
</protein>
<dbReference type="InterPro" id="IPR005495">
    <property type="entry name" value="LptG/LptF_permease"/>
</dbReference>
<reference evidence="7 8" key="1">
    <citation type="submission" date="2020-08" db="EMBL/GenBank/DDBJ databases">
        <title>Genomic Encyclopedia of Type Strains, Phase IV (KMG-IV): sequencing the most valuable type-strain genomes for metagenomic binning, comparative biology and taxonomic classification.</title>
        <authorList>
            <person name="Goeker M."/>
        </authorList>
    </citation>
    <scope>NUCLEOTIDE SEQUENCE [LARGE SCALE GENOMIC DNA]</scope>
    <source>
        <strain evidence="7 8">DSM 102983</strain>
    </source>
</reference>
<evidence type="ECO:0000256" key="2">
    <source>
        <dbReference type="ARBA" id="ARBA00022475"/>
    </source>
</evidence>
<keyword evidence="8" id="KW-1185">Reference proteome</keyword>
<comment type="caution">
    <text evidence="7">The sequence shown here is derived from an EMBL/GenBank/DDBJ whole genome shotgun (WGS) entry which is preliminary data.</text>
</comment>
<keyword evidence="2" id="KW-1003">Cell membrane</keyword>
<dbReference type="PANTHER" id="PTHR33529">
    <property type="entry name" value="SLR0882 PROTEIN-RELATED"/>
    <property type="match status" value="1"/>
</dbReference>
<evidence type="ECO:0000256" key="1">
    <source>
        <dbReference type="ARBA" id="ARBA00004651"/>
    </source>
</evidence>
<keyword evidence="4 6" id="KW-1133">Transmembrane helix</keyword>
<feature type="transmembrane region" description="Helical" evidence="6">
    <location>
        <begin position="604"/>
        <end position="622"/>
    </location>
</feature>
<evidence type="ECO:0000313" key="8">
    <source>
        <dbReference type="Proteomes" id="UP000533637"/>
    </source>
</evidence>
<gene>
    <name evidence="7" type="ORF">GGQ57_000308</name>
</gene>
<proteinExistence type="predicted"/>
<dbReference type="PANTHER" id="PTHR33529:SF6">
    <property type="entry name" value="YJGP_YJGQ FAMILY PERMEASE"/>
    <property type="match status" value="1"/>
</dbReference>
<feature type="transmembrane region" description="Helical" evidence="6">
    <location>
        <begin position="12"/>
        <end position="36"/>
    </location>
</feature>
<feature type="transmembrane region" description="Helical" evidence="6">
    <location>
        <begin position="102"/>
        <end position="120"/>
    </location>
</feature>
<evidence type="ECO:0000256" key="3">
    <source>
        <dbReference type="ARBA" id="ARBA00022692"/>
    </source>
</evidence>
<dbReference type="Pfam" id="PF03739">
    <property type="entry name" value="LptF_LptG"/>
    <property type="match status" value="1"/>
</dbReference>
<feature type="transmembrane region" description="Helical" evidence="6">
    <location>
        <begin position="56"/>
        <end position="81"/>
    </location>
</feature>
<evidence type="ECO:0000256" key="6">
    <source>
        <dbReference type="SAM" id="Phobius"/>
    </source>
</evidence>
<organism evidence="7 8">
    <name type="scientific">Parabacteroides faecis</name>
    <dbReference type="NCBI Taxonomy" id="1217282"/>
    <lineage>
        <taxon>Bacteria</taxon>
        <taxon>Pseudomonadati</taxon>
        <taxon>Bacteroidota</taxon>
        <taxon>Bacteroidia</taxon>
        <taxon>Bacteroidales</taxon>
        <taxon>Tannerellaceae</taxon>
        <taxon>Parabacteroides</taxon>
    </lineage>
</organism>
<feature type="transmembrane region" description="Helical" evidence="6">
    <location>
        <begin position="424"/>
        <end position="441"/>
    </location>
</feature>
<keyword evidence="3 6" id="KW-0812">Transmembrane</keyword>
<evidence type="ECO:0000256" key="5">
    <source>
        <dbReference type="ARBA" id="ARBA00023136"/>
    </source>
</evidence>